<dbReference type="Proteomes" id="UP001061361">
    <property type="component" value="Chromosome"/>
</dbReference>
<organism evidence="1 2">
    <name type="scientific">Pseudodesulfovibrio portus</name>
    <dbReference type="NCBI Taxonomy" id="231439"/>
    <lineage>
        <taxon>Bacteria</taxon>
        <taxon>Pseudomonadati</taxon>
        <taxon>Thermodesulfobacteriota</taxon>
        <taxon>Desulfovibrionia</taxon>
        <taxon>Desulfovibrionales</taxon>
        <taxon>Desulfovibrionaceae</taxon>
    </lineage>
</organism>
<dbReference type="EMBL" id="AP026708">
    <property type="protein sequence ID" value="BDQ34699.1"/>
    <property type="molecule type" value="Genomic_DNA"/>
</dbReference>
<name>A0ABM8ATB0_9BACT</name>
<reference evidence="1" key="1">
    <citation type="submission" date="2022-08" db="EMBL/GenBank/DDBJ databases">
        <title>Genome Sequence of the sulphate-reducing bacterium, Pseudodesulfovibrio portus JCM14722.</title>
        <authorList>
            <person name="Kondo R."/>
            <person name="Kataoka T."/>
        </authorList>
    </citation>
    <scope>NUCLEOTIDE SEQUENCE</scope>
    <source>
        <strain evidence="1">JCM 14722</strain>
    </source>
</reference>
<sequence length="419" mass="45131">MLRDTVQTATCLMPLLGAHGDHPGLSAERISAAAGEFLDKSGSWWNGTAVIGVDEQETYDALIGLGHNAVLTSAGKREDGGLPPGSMALLDAVGEIRGPVVLVDLFSQGADTLHVLKALSLLQEHSDDVVVPIREVRDHPCQLSRYFVHRGAGFMHILDRDYRDPHGLVDAGGVAGRACKLPLEGTPGRGTVWDARSIVGPQLVELSLEEFRESSDRIACVTDGNGMSRLIFHEASFAKSAGGHRVLGTTAFSIHSPRLHLAESGQGIRFVSDEPVGDDSRVIGIMNDEGLETVIPMQRLTDVPMGRFCAGEGFPFLILSEISQGGYDIAMRFQSESSLWVIRNGIVYNGSSGKHITGRWDFPDCKEVQAIFAAGEAHNLPRYHDLLRMGRVRGMDLDAESPAGKTSAATVTKRMWAAG</sequence>
<evidence type="ECO:0000313" key="1">
    <source>
        <dbReference type="EMBL" id="BDQ34699.1"/>
    </source>
</evidence>
<proteinExistence type="predicted"/>
<gene>
    <name evidence="1" type="ORF">JCM14722_22410</name>
</gene>
<evidence type="ECO:0000313" key="2">
    <source>
        <dbReference type="Proteomes" id="UP001061361"/>
    </source>
</evidence>
<accession>A0ABM8ATB0</accession>
<keyword evidence="2" id="KW-1185">Reference proteome</keyword>
<protein>
    <submittedName>
        <fullName evidence="1">Uncharacterized protein</fullName>
    </submittedName>
</protein>
<dbReference type="RefSeq" id="WP_264981593.1">
    <property type="nucleotide sequence ID" value="NZ_AP026708.1"/>
</dbReference>